<dbReference type="EMBL" id="PYGF01000013">
    <property type="protein sequence ID" value="PSL01455.1"/>
    <property type="molecule type" value="Genomic_DNA"/>
</dbReference>
<organism evidence="2 3">
    <name type="scientific">Cecembia rubra</name>
    <dbReference type="NCBI Taxonomy" id="1485585"/>
    <lineage>
        <taxon>Bacteria</taxon>
        <taxon>Pseudomonadati</taxon>
        <taxon>Bacteroidota</taxon>
        <taxon>Cytophagia</taxon>
        <taxon>Cytophagales</taxon>
        <taxon>Cyclobacteriaceae</taxon>
        <taxon>Cecembia</taxon>
    </lineage>
</organism>
<dbReference type="AlphaFoldDB" id="A0A2P8DW53"/>
<dbReference type="Proteomes" id="UP000240708">
    <property type="component" value="Unassembled WGS sequence"/>
</dbReference>
<dbReference type="InterPro" id="IPR050361">
    <property type="entry name" value="MPP/UQCRC_Complex"/>
</dbReference>
<dbReference type="RefSeq" id="WP_106568636.1">
    <property type="nucleotide sequence ID" value="NZ_PYGF01000013.1"/>
</dbReference>
<feature type="domain" description="Peptidase M16 C-terminal" evidence="1">
    <location>
        <begin position="187"/>
        <end position="357"/>
    </location>
</feature>
<reference evidence="2 3" key="1">
    <citation type="submission" date="2018-03" db="EMBL/GenBank/DDBJ databases">
        <title>Genomic Encyclopedia of Archaeal and Bacterial Type Strains, Phase II (KMG-II): from individual species to whole genera.</title>
        <authorList>
            <person name="Goeker M."/>
        </authorList>
    </citation>
    <scope>NUCLEOTIDE SEQUENCE [LARGE SCALE GENOMIC DNA]</scope>
    <source>
        <strain evidence="2 3">DSM 28057</strain>
    </source>
</reference>
<gene>
    <name evidence="2" type="ORF">CLV48_11349</name>
</gene>
<evidence type="ECO:0000313" key="2">
    <source>
        <dbReference type="EMBL" id="PSL01455.1"/>
    </source>
</evidence>
<name>A0A2P8DW53_9BACT</name>
<proteinExistence type="predicted"/>
<sequence>MTVDRSIAPAFQIPERIDFPLPIHRTLKNGVRLYFIPTPEISAIRLEINSDAPATLGMEEKKLASYFTLHMLMEGIKGKTSAELDDFFDTYASEVEVINTFEHHGLSLLTTKKHFQTVLPIFFKLLTEALFPEKELAKRKSQKILSLNILKEKTGNRASQLFRQELFGKSHPYGQITEEKDVEEIQRLDLIEFYHKQLWINPEIFLTGNLSTEEIKLIEGLFGELPVVQIEKKLPNFGNGNHLRLVEDREKALQSSIRVGCHLIPKNHPEYFGLWVFNVFLGGYFGSRLIKNIREDKGHTYGIYSSIGSLQATDYWVVMADVIKEHREAVIDEIYKEIHKLQMEEIPLDELETVRNYLIGNLLSNFSSAFELISRFKSIHQSGLDFGFYKKQLEFIKTFQAEQIQEIGKKYLSKEKMVEIIVG</sequence>
<dbReference type="Gene3D" id="3.30.830.10">
    <property type="entry name" value="Metalloenzyme, LuxS/M16 peptidase-like"/>
    <property type="match status" value="2"/>
</dbReference>
<protein>
    <submittedName>
        <fullName evidence="2">Putative Zn-dependent peptidase</fullName>
    </submittedName>
</protein>
<dbReference type="OrthoDB" id="9811314at2"/>
<dbReference type="PANTHER" id="PTHR11851:SF224">
    <property type="entry name" value="PROCESSING PROTEASE"/>
    <property type="match status" value="1"/>
</dbReference>
<accession>A0A2P8DW53</accession>
<comment type="caution">
    <text evidence="2">The sequence shown here is derived from an EMBL/GenBank/DDBJ whole genome shotgun (WGS) entry which is preliminary data.</text>
</comment>
<dbReference type="InterPro" id="IPR011249">
    <property type="entry name" value="Metalloenz_LuxS/M16"/>
</dbReference>
<evidence type="ECO:0000259" key="1">
    <source>
        <dbReference type="Pfam" id="PF05193"/>
    </source>
</evidence>
<dbReference type="SUPFAM" id="SSF63411">
    <property type="entry name" value="LuxS/MPP-like metallohydrolase"/>
    <property type="match status" value="2"/>
</dbReference>
<dbReference type="PANTHER" id="PTHR11851">
    <property type="entry name" value="METALLOPROTEASE"/>
    <property type="match status" value="1"/>
</dbReference>
<dbReference type="InterPro" id="IPR007863">
    <property type="entry name" value="Peptidase_M16_C"/>
</dbReference>
<evidence type="ECO:0000313" key="3">
    <source>
        <dbReference type="Proteomes" id="UP000240708"/>
    </source>
</evidence>
<keyword evidence="3" id="KW-1185">Reference proteome</keyword>
<dbReference type="Pfam" id="PF05193">
    <property type="entry name" value="Peptidase_M16_C"/>
    <property type="match status" value="1"/>
</dbReference>
<dbReference type="GO" id="GO:0046872">
    <property type="term" value="F:metal ion binding"/>
    <property type="evidence" value="ECO:0007669"/>
    <property type="project" value="InterPro"/>
</dbReference>